<dbReference type="EMBL" id="OBEN01000004">
    <property type="protein sequence ID" value="SNZ13866.1"/>
    <property type="molecule type" value="Genomic_DNA"/>
</dbReference>
<keyword evidence="2" id="KW-1185">Reference proteome</keyword>
<organism evidence="1 2">
    <name type="scientific">Hydrogenobacter hydrogenophilus</name>
    <dbReference type="NCBI Taxonomy" id="35835"/>
    <lineage>
        <taxon>Bacteria</taxon>
        <taxon>Pseudomonadati</taxon>
        <taxon>Aquificota</taxon>
        <taxon>Aquificia</taxon>
        <taxon>Aquificales</taxon>
        <taxon>Aquificaceae</taxon>
        <taxon>Hydrogenobacter</taxon>
    </lineage>
</organism>
<dbReference type="Pfam" id="PF09876">
    <property type="entry name" value="DUF2103"/>
    <property type="match status" value="1"/>
</dbReference>
<dbReference type="OrthoDB" id="14838at2"/>
<reference evidence="2" key="1">
    <citation type="submission" date="2017-09" db="EMBL/GenBank/DDBJ databases">
        <authorList>
            <person name="Varghese N."/>
            <person name="Submissions S."/>
        </authorList>
    </citation>
    <scope>NUCLEOTIDE SEQUENCE [LARGE SCALE GENOMIC DNA]</scope>
    <source>
        <strain evidence="2">DSM 2913</strain>
    </source>
</reference>
<protein>
    <submittedName>
        <fullName evidence="1">Predicted metal-binding protein</fullName>
    </submittedName>
</protein>
<dbReference type="AlphaFoldDB" id="A0A285P134"/>
<name>A0A285P134_9AQUI</name>
<gene>
    <name evidence="1" type="ORF">SAMN06265353_0896</name>
</gene>
<accession>A0A285P134</accession>
<evidence type="ECO:0000313" key="2">
    <source>
        <dbReference type="Proteomes" id="UP000218627"/>
    </source>
</evidence>
<proteinExistence type="predicted"/>
<dbReference type="InterPro" id="IPR018664">
    <property type="entry name" value="DUF2103_metal-binding"/>
</dbReference>
<sequence>MGKHRKNKVKVEHTLLEGLERYLRVISQFDGVKSIVPGRISRNNRGRGSKGIFLKYRTNSGFKLLYKNGTSVQEVFVVCSDSQAFERQFKEAYGYEA</sequence>
<evidence type="ECO:0000313" key="1">
    <source>
        <dbReference type="EMBL" id="SNZ13866.1"/>
    </source>
</evidence>
<dbReference type="RefSeq" id="WP_096601682.1">
    <property type="nucleotide sequence ID" value="NZ_OBEN01000004.1"/>
</dbReference>
<dbReference type="Proteomes" id="UP000218627">
    <property type="component" value="Unassembled WGS sequence"/>
</dbReference>